<evidence type="ECO:0000313" key="2">
    <source>
        <dbReference type="EMBL" id="OHX21909.1"/>
    </source>
</evidence>
<evidence type="ECO:0000256" key="1">
    <source>
        <dbReference type="SAM" id="Phobius"/>
    </source>
</evidence>
<protein>
    <submittedName>
        <fullName evidence="2">Uncharacterized protein</fullName>
    </submittedName>
</protein>
<accession>A0ABX3CI60</accession>
<proteinExistence type="predicted"/>
<dbReference type="EMBL" id="MKCT01000001">
    <property type="protein sequence ID" value="OHX21909.1"/>
    <property type="molecule type" value="Genomic_DNA"/>
</dbReference>
<keyword evidence="1" id="KW-0472">Membrane</keyword>
<reference evidence="2 3" key="1">
    <citation type="submission" date="2016-09" db="EMBL/GenBank/DDBJ databases">
        <title>Chromobacterium muskegensis sp. nov., an insecticidal bacterium isolated from Sphagnum bogs.</title>
        <authorList>
            <person name="Sparks M.E."/>
            <person name="Blackburn M.B."/>
            <person name="Gundersen-Rindal D.E."/>
            <person name="Mitchell A."/>
            <person name="Farrar R."/>
            <person name="Kuhar D."/>
        </authorList>
    </citation>
    <scope>NUCLEOTIDE SEQUENCE [LARGE SCALE GENOMIC DNA]</scope>
    <source>
        <strain evidence="2 3">14B-1</strain>
    </source>
</reference>
<keyword evidence="1" id="KW-1133">Transmembrane helix</keyword>
<feature type="transmembrane region" description="Helical" evidence="1">
    <location>
        <begin position="7"/>
        <end position="29"/>
    </location>
</feature>
<organism evidence="2 3">
    <name type="scientific">Chromobacterium sphagni</name>
    <dbReference type="NCBI Taxonomy" id="1903179"/>
    <lineage>
        <taxon>Bacteria</taxon>
        <taxon>Pseudomonadati</taxon>
        <taxon>Pseudomonadota</taxon>
        <taxon>Betaproteobacteria</taxon>
        <taxon>Neisseriales</taxon>
        <taxon>Chromobacteriaceae</taxon>
        <taxon>Chromobacterium</taxon>
    </lineage>
</organism>
<keyword evidence="3" id="KW-1185">Reference proteome</keyword>
<dbReference type="Proteomes" id="UP000180280">
    <property type="component" value="Unassembled WGS sequence"/>
</dbReference>
<gene>
    <name evidence="2" type="ORF">BI344_05245</name>
</gene>
<name>A0ABX3CI60_9NEIS</name>
<keyword evidence="1" id="KW-0812">Transmembrane</keyword>
<evidence type="ECO:0000313" key="3">
    <source>
        <dbReference type="Proteomes" id="UP000180280"/>
    </source>
</evidence>
<comment type="caution">
    <text evidence="2">The sequence shown here is derived from an EMBL/GenBank/DDBJ whole genome shotgun (WGS) entry which is preliminary data.</text>
</comment>
<feature type="transmembrane region" description="Helical" evidence="1">
    <location>
        <begin position="35"/>
        <end position="57"/>
    </location>
</feature>
<sequence>MKAKREIWSWCVVIGLLLHILLMAVHFMFLKRRVMASLVSIWENLFTFLIFMIGVAIKMGKIDKSYAFF</sequence>